<evidence type="ECO:0000313" key="2">
    <source>
        <dbReference type="Proteomes" id="UP000008721"/>
    </source>
</evidence>
<dbReference type="OrthoDB" id="9773411at2"/>
<dbReference type="PANTHER" id="PTHR39431:SF1">
    <property type="entry name" value="FRPA_C-RELATED PROTEIN"/>
    <property type="match status" value="1"/>
</dbReference>
<name>E4TWS7_SULKY</name>
<gene>
    <name evidence="1" type="ordered locus">Sulku_0090</name>
</gene>
<organism evidence="1 2">
    <name type="scientific">Sulfuricurvum kujiense (strain ATCC BAA-921 / DSM 16994 / JCM 11577 / YK-1)</name>
    <dbReference type="NCBI Taxonomy" id="709032"/>
    <lineage>
        <taxon>Bacteria</taxon>
        <taxon>Pseudomonadati</taxon>
        <taxon>Campylobacterota</taxon>
        <taxon>Epsilonproteobacteria</taxon>
        <taxon>Campylobacterales</taxon>
        <taxon>Sulfurimonadaceae</taxon>
        <taxon>Sulfuricurvum</taxon>
    </lineage>
</organism>
<proteinExistence type="predicted"/>
<accession>E4TWS7</accession>
<dbReference type="Proteomes" id="UP000008721">
    <property type="component" value="Chromosome"/>
</dbReference>
<dbReference type="eggNOG" id="COG2931">
    <property type="taxonomic scope" value="Bacteria"/>
</dbReference>
<evidence type="ECO:0000313" key="1">
    <source>
        <dbReference type="EMBL" id="ADR32758.1"/>
    </source>
</evidence>
<dbReference type="HOGENOM" id="CLU_047227_0_0_7"/>
<sequence length="309" mass="33732">MKVATHSLSLGAVSLHYRGEEEKLSLASSVQTFQKIEDGMGTAEDPLAEVDPKLRIMALLLEALTGQKISLTAFHSNSNVSDTANTASVSRENSPILEYQYHKEELNSMNFSAEGKVLLEDGSMKTFSLSIKWEQSFSESLRLRIQDGKILTDPLVISLDGTQPLSSNAFAFNLNGESEQSLPYLTGRAGYLAYDADQDGKITSGSELFGPKSGKGFMELSAYDEDKNGWIDGNDSFFKQLRVWTITEGSESLLSLEEVGIGAISLQTTNVDFTLKRDIDDPIAHYKKASVAVGENGEAYGIFEIDVAV</sequence>
<dbReference type="PANTHER" id="PTHR39431">
    <property type="entry name" value="FRPA/C-RELATED PROTEIN"/>
    <property type="match status" value="1"/>
</dbReference>
<evidence type="ECO:0008006" key="3">
    <source>
        <dbReference type="Google" id="ProtNLM"/>
    </source>
</evidence>
<keyword evidence="2" id="KW-1185">Reference proteome</keyword>
<dbReference type="EMBL" id="CP002355">
    <property type="protein sequence ID" value="ADR32758.1"/>
    <property type="molecule type" value="Genomic_DNA"/>
</dbReference>
<reference evidence="1 2" key="1">
    <citation type="journal article" date="2012" name="Stand. Genomic Sci.">
        <title>Complete genome sequence of the sulfur compounds oxidizing chemolithoautotroph Sulfuricurvum kujiense type strain (YK-1(T)).</title>
        <authorList>
            <person name="Han C."/>
            <person name="Kotsyurbenko O."/>
            <person name="Chertkov O."/>
            <person name="Held B."/>
            <person name="Lapidus A."/>
            <person name="Nolan M."/>
            <person name="Lucas S."/>
            <person name="Hammon N."/>
            <person name="Deshpande S."/>
            <person name="Cheng J.F."/>
            <person name="Tapia R."/>
            <person name="Goodwin L.A."/>
            <person name="Pitluck S."/>
            <person name="Liolios K."/>
            <person name="Pagani I."/>
            <person name="Ivanova N."/>
            <person name="Mavromatis K."/>
            <person name="Mikhailova N."/>
            <person name="Pati A."/>
            <person name="Chen A."/>
            <person name="Palaniappan K."/>
            <person name="Land M."/>
            <person name="Hauser L."/>
            <person name="Chang Y.J."/>
            <person name="Jeffries C.D."/>
            <person name="Brambilla E.M."/>
            <person name="Rohde M."/>
            <person name="Spring S."/>
            <person name="Sikorski J."/>
            <person name="Goker M."/>
            <person name="Woyke T."/>
            <person name="Bristow J."/>
            <person name="Eisen J.A."/>
            <person name="Markowitz V."/>
            <person name="Hugenholtz P."/>
            <person name="Kyrpides N.C."/>
            <person name="Klenk H.P."/>
            <person name="Detter J.C."/>
        </authorList>
    </citation>
    <scope>NUCLEOTIDE SEQUENCE [LARGE SCALE GENOMIC DNA]</scope>
    <source>
        <strain evidence="2">ATCC BAA-921 / DSM 16994 / JCM 11577 / YK-1</strain>
    </source>
</reference>
<protein>
    <recommendedName>
        <fullName evidence="3">VCBS repeat-containing protein</fullName>
    </recommendedName>
</protein>
<dbReference type="RefSeq" id="WP_013458955.1">
    <property type="nucleotide sequence ID" value="NC_014762.1"/>
</dbReference>
<dbReference type="KEGG" id="sku:Sulku_0090"/>
<dbReference type="STRING" id="709032.Sulku_0090"/>
<dbReference type="AlphaFoldDB" id="E4TWS7"/>